<evidence type="ECO:0000313" key="2">
    <source>
        <dbReference type="Proteomes" id="UP001234202"/>
    </source>
</evidence>
<gene>
    <name evidence="1" type="ORF">QFC24_003060</name>
</gene>
<reference evidence="1" key="1">
    <citation type="submission" date="2023-04" db="EMBL/GenBank/DDBJ databases">
        <title>Draft Genome sequencing of Naganishia species isolated from polar environments using Oxford Nanopore Technology.</title>
        <authorList>
            <person name="Leo P."/>
            <person name="Venkateswaran K."/>
        </authorList>
    </citation>
    <scope>NUCLEOTIDE SEQUENCE</scope>
    <source>
        <strain evidence="1">DBVPG 5303</strain>
    </source>
</reference>
<dbReference type="Proteomes" id="UP001234202">
    <property type="component" value="Unassembled WGS sequence"/>
</dbReference>
<evidence type="ECO:0000313" key="1">
    <source>
        <dbReference type="EMBL" id="KAJ9124693.1"/>
    </source>
</evidence>
<accession>A0ACC2XLG2</accession>
<comment type="caution">
    <text evidence="1">The sequence shown here is derived from an EMBL/GenBank/DDBJ whole genome shotgun (WGS) entry which is preliminary data.</text>
</comment>
<keyword evidence="2" id="KW-1185">Reference proteome</keyword>
<organism evidence="1 2">
    <name type="scientific">Naganishia onofrii</name>
    <dbReference type="NCBI Taxonomy" id="1851511"/>
    <lineage>
        <taxon>Eukaryota</taxon>
        <taxon>Fungi</taxon>
        <taxon>Dikarya</taxon>
        <taxon>Basidiomycota</taxon>
        <taxon>Agaricomycotina</taxon>
        <taxon>Tremellomycetes</taxon>
        <taxon>Filobasidiales</taxon>
        <taxon>Filobasidiaceae</taxon>
        <taxon>Naganishia</taxon>
    </lineage>
</organism>
<name>A0ACC2XLG2_9TREE</name>
<dbReference type="EMBL" id="JASBWV010000009">
    <property type="protein sequence ID" value="KAJ9124693.1"/>
    <property type="molecule type" value="Genomic_DNA"/>
</dbReference>
<protein>
    <submittedName>
        <fullName evidence="1">Uncharacterized protein</fullName>
    </submittedName>
</protein>
<proteinExistence type="predicted"/>
<sequence length="173" mass="18855">MRKMGHVEGQGLGRAGGGIVHALGAEHADKGASKKNKGGWVQSTSAKGRLVNLNEDAKKQEEKAKYGEPSRIVCLVNVLASIEEADTETMEDLGEKLKEHGIVERLVPHALYPPSSNPSEAVRIFVVFSGPAGAWKALKDLDGRYFAGRQISAKFFDEKRFDRGDWDGPVLLQ</sequence>